<accession>A0A4R8LK85</accession>
<dbReference type="EMBL" id="SORE01000020">
    <property type="protein sequence ID" value="TDY42750.1"/>
    <property type="molecule type" value="Genomic_DNA"/>
</dbReference>
<dbReference type="RefSeq" id="WP_166676441.1">
    <property type="nucleotide sequence ID" value="NZ_JBHLUW010000055.1"/>
</dbReference>
<keyword evidence="3" id="KW-1185">Reference proteome</keyword>
<proteinExistence type="predicted"/>
<protein>
    <submittedName>
        <fullName evidence="2">Uncharacterized protein</fullName>
    </submittedName>
</protein>
<name>A0A4R8LK85_9BURK</name>
<evidence type="ECO:0000313" key="3">
    <source>
        <dbReference type="Proteomes" id="UP000295509"/>
    </source>
</evidence>
<dbReference type="AlphaFoldDB" id="A0A4R8LK85"/>
<gene>
    <name evidence="2" type="ORF">BX592_120114</name>
</gene>
<reference evidence="2 3" key="1">
    <citation type="submission" date="2019-03" db="EMBL/GenBank/DDBJ databases">
        <title>Genomic Encyclopedia of Type Strains, Phase III (KMG-III): the genomes of soil and plant-associated and newly described type strains.</title>
        <authorList>
            <person name="Whitman W."/>
        </authorList>
    </citation>
    <scope>NUCLEOTIDE SEQUENCE [LARGE SCALE GENOMIC DNA]</scope>
    <source>
        <strain evidence="2 3">LMG 29544</strain>
    </source>
</reference>
<sequence length="52" mass="5672">MSVTGAMMNRQGKRPGHPALTSASIVERVHKAEASKVKLSKEVDYLTTDKES</sequence>
<comment type="caution">
    <text evidence="2">The sequence shown here is derived from an EMBL/GenBank/DDBJ whole genome shotgun (WGS) entry which is preliminary data.</text>
</comment>
<evidence type="ECO:0000256" key="1">
    <source>
        <dbReference type="SAM" id="MobiDB-lite"/>
    </source>
</evidence>
<evidence type="ECO:0000313" key="2">
    <source>
        <dbReference type="EMBL" id="TDY42750.1"/>
    </source>
</evidence>
<organism evidence="2 3">
    <name type="scientific">Paraburkholderia rhizosphaerae</name>
    <dbReference type="NCBI Taxonomy" id="480658"/>
    <lineage>
        <taxon>Bacteria</taxon>
        <taxon>Pseudomonadati</taxon>
        <taxon>Pseudomonadota</taxon>
        <taxon>Betaproteobacteria</taxon>
        <taxon>Burkholderiales</taxon>
        <taxon>Burkholderiaceae</taxon>
        <taxon>Paraburkholderia</taxon>
    </lineage>
</organism>
<dbReference type="Proteomes" id="UP000295509">
    <property type="component" value="Unassembled WGS sequence"/>
</dbReference>
<feature type="region of interest" description="Disordered" evidence="1">
    <location>
        <begin position="1"/>
        <end position="22"/>
    </location>
</feature>